<dbReference type="InterPro" id="IPR051907">
    <property type="entry name" value="DoxX-like_oxidoreductase"/>
</dbReference>
<comment type="caution">
    <text evidence="8">The sequence shown here is derived from an EMBL/GenBank/DDBJ whole genome shotgun (WGS) entry which is preliminary data.</text>
</comment>
<evidence type="ECO:0000256" key="2">
    <source>
        <dbReference type="ARBA" id="ARBA00006679"/>
    </source>
</evidence>
<keyword evidence="4 7" id="KW-0812">Transmembrane</keyword>
<evidence type="ECO:0000256" key="5">
    <source>
        <dbReference type="ARBA" id="ARBA00022989"/>
    </source>
</evidence>
<keyword evidence="6 7" id="KW-0472">Membrane</keyword>
<dbReference type="Pfam" id="PF07681">
    <property type="entry name" value="DoxX"/>
    <property type="match status" value="1"/>
</dbReference>
<keyword evidence="5 7" id="KW-1133">Transmembrane helix</keyword>
<keyword evidence="3" id="KW-1003">Cell membrane</keyword>
<reference evidence="8 9" key="1">
    <citation type="submission" date="2020-02" db="EMBL/GenBank/DDBJ databases">
        <title>Aliifodinibius halophilus 2W32, complete genome.</title>
        <authorList>
            <person name="Li Y."/>
            <person name="Wu S."/>
        </authorList>
    </citation>
    <scope>NUCLEOTIDE SEQUENCE [LARGE SCALE GENOMIC DNA]</scope>
    <source>
        <strain evidence="8 9">2W32</strain>
    </source>
</reference>
<proteinExistence type="inferred from homology"/>
<feature type="transmembrane region" description="Helical" evidence="7">
    <location>
        <begin position="85"/>
        <end position="106"/>
    </location>
</feature>
<feature type="transmembrane region" description="Helical" evidence="7">
    <location>
        <begin position="13"/>
        <end position="38"/>
    </location>
</feature>
<evidence type="ECO:0000313" key="8">
    <source>
        <dbReference type="EMBL" id="NGP87662.1"/>
    </source>
</evidence>
<dbReference type="RefSeq" id="WP_165266625.1">
    <property type="nucleotide sequence ID" value="NZ_JAALLS010000004.1"/>
</dbReference>
<evidence type="ECO:0000256" key="6">
    <source>
        <dbReference type="ARBA" id="ARBA00023136"/>
    </source>
</evidence>
<dbReference type="PANTHER" id="PTHR33452">
    <property type="entry name" value="OXIDOREDUCTASE CATD-RELATED"/>
    <property type="match status" value="1"/>
</dbReference>
<comment type="similarity">
    <text evidence="2">Belongs to the DoxX family.</text>
</comment>
<dbReference type="EMBL" id="JAALLS010000004">
    <property type="protein sequence ID" value="NGP87662.1"/>
    <property type="molecule type" value="Genomic_DNA"/>
</dbReference>
<evidence type="ECO:0000256" key="1">
    <source>
        <dbReference type="ARBA" id="ARBA00004651"/>
    </source>
</evidence>
<evidence type="ECO:0000313" key="9">
    <source>
        <dbReference type="Proteomes" id="UP000479132"/>
    </source>
</evidence>
<comment type="subcellular location">
    <subcellularLocation>
        <location evidence="1">Cell membrane</location>
        <topology evidence="1">Multi-pass membrane protein</topology>
    </subcellularLocation>
</comment>
<dbReference type="AlphaFoldDB" id="A0A6M1TBJ3"/>
<organism evidence="8 9">
    <name type="scientific">Fodinibius halophilus</name>
    <dbReference type="NCBI Taxonomy" id="1736908"/>
    <lineage>
        <taxon>Bacteria</taxon>
        <taxon>Pseudomonadati</taxon>
        <taxon>Balneolota</taxon>
        <taxon>Balneolia</taxon>
        <taxon>Balneolales</taxon>
        <taxon>Balneolaceae</taxon>
        <taxon>Fodinibius</taxon>
    </lineage>
</organism>
<accession>A0A6M1TBJ3</accession>
<sequence>MQQIHLSHKKAEIIFRIMLSLIFIIAGSNHLFATSAVSRRLQNSDLGTWLTTYLPPELLVLLAGIGLIVAGFFLLLGFKTRLAESVLLLIIIPITIVIQLQGLHTLGPLFKNIGLMGALIHFMANGSTHYSTDHYLSNE</sequence>
<feature type="transmembrane region" description="Helical" evidence="7">
    <location>
        <begin position="58"/>
        <end position="78"/>
    </location>
</feature>
<evidence type="ECO:0000256" key="7">
    <source>
        <dbReference type="SAM" id="Phobius"/>
    </source>
</evidence>
<gene>
    <name evidence="8" type="ORF">G3569_04795</name>
</gene>
<evidence type="ECO:0000256" key="3">
    <source>
        <dbReference type="ARBA" id="ARBA00022475"/>
    </source>
</evidence>
<evidence type="ECO:0000256" key="4">
    <source>
        <dbReference type="ARBA" id="ARBA00022692"/>
    </source>
</evidence>
<dbReference type="Proteomes" id="UP000479132">
    <property type="component" value="Unassembled WGS sequence"/>
</dbReference>
<dbReference type="GO" id="GO:0005886">
    <property type="term" value="C:plasma membrane"/>
    <property type="evidence" value="ECO:0007669"/>
    <property type="project" value="UniProtKB-SubCell"/>
</dbReference>
<name>A0A6M1TBJ3_9BACT</name>
<protein>
    <submittedName>
        <fullName evidence="8">DoxX family protein</fullName>
    </submittedName>
</protein>
<keyword evidence="9" id="KW-1185">Reference proteome</keyword>
<dbReference type="InterPro" id="IPR032808">
    <property type="entry name" value="DoxX"/>
</dbReference>
<dbReference type="PANTHER" id="PTHR33452:SF1">
    <property type="entry name" value="INNER MEMBRANE PROTEIN YPHA-RELATED"/>
    <property type="match status" value="1"/>
</dbReference>